<evidence type="ECO:0000256" key="5">
    <source>
        <dbReference type="ARBA" id="ARBA00023319"/>
    </source>
</evidence>
<dbReference type="InterPro" id="IPR051275">
    <property type="entry name" value="Cell_adhesion_signaling"/>
</dbReference>
<dbReference type="EMBL" id="QDEB01117665">
    <property type="protein sequence ID" value="RZB40578.1"/>
    <property type="molecule type" value="Genomic_DNA"/>
</dbReference>
<dbReference type="Pfam" id="PF08205">
    <property type="entry name" value="C2-set_2"/>
    <property type="match status" value="1"/>
</dbReference>
<dbReference type="GO" id="GO:0050839">
    <property type="term" value="F:cell adhesion molecule binding"/>
    <property type="evidence" value="ECO:0007669"/>
    <property type="project" value="TreeGrafter"/>
</dbReference>
<evidence type="ECO:0000256" key="3">
    <source>
        <dbReference type="ARBA" id="ARBA00023157"/>
    </source>
</evidence>
<evidence type="ECO:0000256" key="6">
    <source>
        <dbReference type="SAM" id="Phobius"/>
    </source>
</evidence>
<dbReference type="GO" id="GO:0005886">
    <property type="term" value="C:plasma membrane"/>
    <property type="evidence" value="ECO:0007669"/>
    <property type="project" value="TreeGrafter"/>
</dbReference>
<dbReference type="InterPro" id="IPR007110">
    <property type="entry name" value="Ig-like_dom"/>
</dbReference>
<evidence type="ECO:0000259" key="7">
    <source>
        <dbReference type="PROSITE" id="PS50835"/>
    </source>
</evidence>
<dbReference type="InterPro" id="IPR013783">
    <property type="entry name" value="Ig-like_fold"/>
</dbReference>
<keyword evidence="2 6" id="KW-0472">Membrane</keyword>
<evidence type="ECO:0000256" key="2">
    <source>
        <dbReference type="ARBA" id="ARBA00023136"/>
    </source>
</evidence>
<dbReference type="AlphaFoldDB" id="A0A482VBS3"/>
<dbReference type="Gene3D" id="2.60.40.10">
    <property type="entry name" value="Immunoglobulins"/>
    <property type="match status" value="2"/>
</dbReference>
<evidence type="ECO:0000256" key="4">
    <source>
        <dbReference type="ARBA" id="ARBA00023180"/>
    </source>
</evidence>
<comment type="caution">
    <text evidence="8">The sequence shown here is derived from an EMBL/GenBank/DDBJ whole genome shotgun (WGS) entry which is preliminary data.</text>
</comment>
<evidence type="ECO:0000313" key="8">
    <source>
        <dbReference type="EMBL" id="RZB40578.1"/>
    </source>
</evidence>
<organism evidence="8 9">
    <name type="scientific">Asbolus verrucosus</name>
    <name type="common">Desert ironclad beetle</name>
    <dbReference type="NCBI Taxonomy" id="1661398"/>
    <lineage>
        <taxon>Eukaryota</taxon>
        <taxon>Metazoa</taxon>
        <taxon>Ecdysozoa</taxon>
        <taxon>Arthropoda</taxon>
        <taxon>Hexapoda</taxon>
        <taxon>Insecta</taxon>
        <taxon>Pterygota</taxon>
        <taxon>Neoptera</taxon>
        <taxon>Endopterygota</taxon>
        <taxon>Coleoptera</taxon>
        <taxon>Polyphaga</taxon>
        <taxon>Cucujiformia</taxon>
        <taxon>Tenebrionidae</taxon>
        <taxon>Pimeliinae</taxon>
        <taxon>Asbolus</taxon>
    </lineage>
</organism>
<keyword evidence="9" id="KW-1185">Reference proteome</keyword>
<evidence type="ECO:0000256" key="1">
    <source>
        <dbReference type="ARBA" id="ARBA00004479"/>
    </source>
</evidence>
<sequence>MIVNFETYPDRVSVAGAHVEVEPGEVLVLPGQNVTVMCRLAVPLQYCRVEIPGMKALNLNAKLSHPEVSFYGPGLPAGQCGFTINRVTDKNNGVVRCMLGVETESTESVGQVHLIVARAPKVPEMDLSRSTDAVTVYKVNDVLEASCIVKDGRPVANISWFLDDEPLYRDGLSMPTVIDLAKENLQSKLQNLTRTLQASDNAKHLRCVAYHPAYQDGRAETMRQLDVKCKTVPDFPIGKSSSLLTFPVAPLPQGELDKFGYTIGQPGLISVVMQANPRPFIEWDIGGERLKENANDQTGRIEAEPITELVSSSWGECTSVSWEFQGRGQYQANLRIAAINKHDTEKIYVLNAYNDMGSQSYNIKISTSPEPEGLEIGIGGIIGITVAILVLLLIVFVVLFAKVTGRWCFSDGATVIDYTTGDSSHHAAVDGVGGDGVDNPHHQVSQEYINGNDLPVKKDEKKVDTAV</sequence>
<dbReference type="InterPro" id="IPR036179">
    <property type="entry name" value="Ig-like_dom_sf"/>
</dbReference>
<keyword evidence="3" id="KW-1015">Disulfide bond</keyword>
<feature type="domain" description="Ig-like" evidence="7">
    <location>
        <begin position="120"/>
        <end position="226"/>
    </location>
</feature>
<reference evidence="8 9" key="1">
    <citation type="submission" date="2017-03" db="EMBL/GenBank/DDBJ databases">
        <title>Genome of the blue death feigning beetle - Asbolus verrucosus.</title>
        <authorList>
            <person name="Rider S.D."/>
        </authorList>
    </citation>
    <scope>NUCLEOTIDE SEQUENCE [LARGE SCALE GENOMIC DNA]</scope>
    <source>
        <strain evidence="8">Butters</strain>
        <tissue evidence="8">Head and leg muscle</tissue>
    </source>
</reference>
<gene>
    <name evidence="8" type="ORF">BDFB_010389</name>
</gene>
<dbReference type="PANTHER" id="PTHR11640:SF136">
    <property type="entry name" value="NEPHRIN"/>
    <property type="match status" value="1"/>
</dbReference>
<protein>
    <submittedName>
        <fullName evidence="8">Fasciclin-3</fullName>
    </submittedName>
</protein>
<name>A0A482VBS3_ASBVE</name>
<keyword evidence="4" id="KW-0325">Glycoprotein</keyword>
<keyword evidence="6" id="KW-0812">Transmembrane</keyword>
<dbReference type="Proteomes" id="UP000292052">
    <property type="component" value="Unassembled WGS sequence"/>
</dbReference>
<comment type="subcellular location">
    <subcellularLocation>
        <location evidence="1">Membrane</location>
        <topology evidence="1">Single-pass type I membrane protein</topology>
    </subcellularLocation>
</comment>
<dbReference type="InterPro" id="IPR013162">
    <property type="entry name" value="CD80_C2-set"/>
</dbReference>
<dbReference type="PANTHER" id="PTHR11640">
    <property type="entry name" value="NEPHRIN"/>
    <property type="match status" value="1"/>
</dbReference>
<dbReference type="SUPFAM" id="SSF48726">
    <property type="entry name" value="Immunoglobulin"/>
    <property type="match status" value="1"/>
</dbReference>
<dbReference type="PROSITE" id="PS50835">
    <property type="entry name" value="IG_LIKE"/>
    <property type="match status" value="1"/>
</dbReference>
<dbReference type="GO" id="GO:0005911">
    <property type="term" value="C:cell-cell junction"/>
    <property type="evidence" value="ECO:0007669"/>
    <property type="project" value="TreeGrafter"/>
</dbReference>
<proteinExistence type="predicted"/>
<dbReference type="GO" id="GO:0098609">
    <property type="term" value="P:cell-cell adhesion"/>
    <property type="evidence" value="ECO:0007669"/>
    <property type="project" value="TreeGrafter"/>
</dbReference>
<feature type="transmembrane region" description="Helical" evidence="6">
    <location>
        <begin position="376"/>
        <end position="401"/>
    </location>
</feature>
<evidence type="ECO:0000313" key="9">
    <source>
        <dbReference type="Proteomes" id="UP000292052"/>
    </source>
</evidence>
<dbReference type="STRING" id="1661398.A0A482VBS3"/>
<accession>A0A482VBS3</accession>
<dbReference type="OrthoDB" id="6345017at2759"/>
<keyword evidence="5" id="KW-0393">Immunoglobulin domain</keyword>
<keyword evidence="6" id="KW-1133">Transmembrane helix</keyword>